<protein>
    <submittedName>
        <fullName evidence="2">Uncharacterized protein</fullName>
    </submittedName>
</protein>
<reference evidence="2 3" key="1">
    <citation type="journal article" date="2022" name="G3 (Bethesda)">
        <title>Whole-genome sequence and methylome profiling of the almond [Prunus dulcis (Mill.) D.A. Webb] cultivar 'Nonpareil'.</title>
        <authorList>
            <person name="D'Amico-Willman K.M."/>
            <person name="Ouma W.Z."/>
            <person name="Meulia T."/>
            <person name="Sideli G.M."/>
            <person name="Gradziel T.M."/>
            <person name="Fresnedo-Ramirez J."/>
        </authorList>
    </citation>
    <scope>NUCLEOTIDE SEQUENCE [LARGE SCALE GENOMIC DNA]</scope>
    <source>
        <strain evidence="2">Clone GOH B32 T37-40</strain>
    </source>
</reference>
<gene>
    <name evidence="2" type="ORF">L3X38_002560</name>
</gene>
<proteinExistence type="predicted"/>
<dbReference type="EMBL" id="JAJFAZ020000001">
    <property type="protein sequence ID" value="KAI5349671.1"/>
    <property type="molecule type" value="Genomic_DNA"/>
</dbReference>
<dbReference type="Proteomes" id="UP001054821">
    <property type="component" value="Chromosome 1"/>
</dbReference>
<feature type="region of interest" description="Disordered" evidence="1">
    <location>
        <begin position="107"/>
        <end position="126"/>
    </location>
</feature>
<sequence>MFVRVCLEVDLTKPLKRCLILGEGPKETRIFISYEALFAIYFYCSQKKEPGHICPIKISNKNYLQVEMLNNEPKFFPKNLVMDEEDQRKLQDDVIFVFPQPITSEDIHKNENGEGGEEGFMQNNEEKETGWTVLPTIRAKLKVQ</sequence>
<evidence type="ECO:0000256" key="1">
    <source>
        <dbReference type="SAM" id="MobiDB-lite"/>
    </source>
</evidence>
<keyword evidence="3" id="KW-1185">Reference proteome</keyword>
<name>A0AAD4ZL60_PRUDU</name>
<accession>A0AAD4ZL60</accession>
<comment type="caution">
    <text evidence="2">The sequence shown here is derived from an EMBL/GenBank/DDBJ whole genome shotgun (WGS) entry which is preliminary data.</text>
</comment>
<dbReference type="AlphaFoldDB" id="A0AAD4ZL60"/>
<evidence type="ECO:0000313" key="3">
    <source>
        <dbReference type="Proteomes" id="UP001054821"/>
    </source>
</evidence>
<evidence type="ECO:0000313" key="2">
    <source>
        <dbReference type="EMBL" id="KAI5349671.1"/>
    </source>
</evidence>
<organism evidence="2 3">
    <name type="scientific">Prunus dulcis</name>
    <name type="common">Almond</name>
    <name type="synonym">Amygdalus dulcis</name>
    <dbReference type="NCBI Taxonomy" id="3755"/>
    <lineage>
        <taxon>Eukaryota</taxon>
        <taxon>Viridiplantae</taxon>
        <taxon>Streptophyta</taxon>
        <taxon>Embryophyta</taxon>
        <taxon>Tracheophyta</taxon>
        <taxon>Spermatophyta</taxon>
        <taxon>Magnoliopsida</taxon>
        <taxon>eudicotyledons</taxon>
        <taxon>Gunneridae</taxon>
        <taxon>Pentapetalae</taxon>
        <taxon>rosids</taxon>
        <taxon>fabids</taxon>
        <taxon>Rosales</taxon>
        <taxon>Rosaceae</taxon>
        <taxon>Amygdaloideae</taxon>
        <taxon>Amygdaleae</taxon>
        <taxon>Prunus</taxon>
    </lineage>
</organism>